<reference evidence="1" key="1">
    <citation type="submission" date="2023-01" db="EMBL/GenBank/DDBJ databases">
        <title>Human gut microbiome strain richness.</title>
        <authorList>
            <person name="Chen-Liaw A."/>
        </authorList>
    </citation>
    <scope>NUCLEOTIDE SEQUENCE</scope>
    <source>
        <strain evidence="1">RTP21484st1_B7_RTP21484_190118</strain>
    </source>
</reference>
<comment type="caution">
    <text evidence="1">The sequence shown here is derived from an EMBL/GenBank/DDBJ whole genome shotgun (WGS) entry which is preliminary data.</text>
</comment>
<dbReference type="RefSeq" id="WP_195203664.1">
    <property type="nucleotide sequence ID" value="NZ_JADMUD010000015.1"/>
</dbReference>
<gene>
    <name evidence="1" type="ORF">PN645_18230</name>
</gene>
<dbReference type="AlphaFoldDB" id="A0AAW6FPH7"/>
<dbReference type="Proteomes" id="UP001212263">
    <property type="component" value="Unassembled WGS sequence"/>
</dbReference>
<dbReference type="EMBL" id="JAQMRD010000034">
    <property type="protein sequence ID" value="MDB9224916.1"/>
    <property type="molecule type" value="Genomic_DNA"/>
</dbReference>
<protein>
    <submittedName>
        <fullName evidence="1">Uncharacterized protein</fullName>
    </submittedName>
</protein>
<evidence type="ECO:0000313" key="1">
    <source>
        <dbReference type="EMBL" id="MDB9224916.1"/>
    </source>
</evidence>
<accession>A0AAW6FPH7</accession>
<sequence>MQTINEWLAGNRDYASGLALLAKYSKNRILLQNLSRKPLPAKLEYELRKLSKTPEPPVVPPANILPETAPESVPAPLTGKPKINPDDLPDHLRQLWQETAEKYRLARALHEQLKLLTDADQRAPLIRQLENYRKEIRTNWDVIDTWAKEQNQGSSSVTVDEKRINANRKYLSEGKKAVTNLFGAPRAKKLEAMQRRINELLAAGEKFDPENQKELEELGMKFDG</sequence>
<evidence type="ECO:0000313" key="2">
    <source>
        <dbReference type="Proteomes" id="UP001212263"/>
    </source>
</evidence>
<proteinExistence type="predicted"/>
<organism evidence="1 2">
    <name type="scientific">Odoribacter splanchnicus</name>
    <dbReference type="NCBI Taxonomy" id="28118"/>
    <lineage>
        <taxon>Bacteria</taxon>
        <taxon>Pseudomonadati</taxon>
        <taxon>Bacteroidota</taxon>
        <taxon>Bacteroidia</taxon>
        <taxon>Bacteroidales</taxon>
        <taxon>Odoribacteraceae</taxon>
        <taxon>Odoribacter</taxon>
    </lineage>
</organism>
<name>A0AAW6FPH7_9BACT</name>